<evidence type="ECO:0000256" key="4">
    <source>
        <dbReference type="ARBA" id="ARBA00022670"/>
    </source>
</evidence>
<evidence type="ECO:0000256" key="2">
    <source>
        <dbReference type="ARBA" id="ARBA00007739"/>
    </source>
</evidence>
<dbReference type="GO" id="GO:0008955">
    <property type="term" value="F:peptidoglycan glycosyltransferase activity"/>
    <property type="evidence" value="ECO:0007669"/>
    <property type="project" value="UniProtKB-EC"/>
</dbReference>
<protein>
    <submittedName>
        <fullName evidence="18">Peptidoglycan glycosyltransferase</fullName>
        <ecNumber evidence="18">2.4.1.129</ecNumber>
    </submittedName>
</protein>
<dbReference type="GO" id="GO:0006508">
    <property type="term" value="P:proteolysis"/>
    <property type="evidence" value="ECO:0007669"/>
    <property type="project" value="UniProtKB-KW"/>
</dbReference>
<comment type="catalytic activity">
    <reaction evidence="13">
        <text>[GlcNAc-(1-&gt;4)-Mur2Ac(oyl-L-Ala-gamma-D-Glu-L-Lys-D-Ala-D-Ala)](n)-di-trans,octa-cis-undecaprenyl diphosphate + beta-D-GlcNAc-(1-&gt;4)-Mur2Ac(oyl-L-Ala-gamma-D-Glu-L-Lys-D-Ala-D-Ala)-di-trans,octa-cis-undecaprenyl diphosphate = [GlcNAc-(1-&gt;4)-Mur2Ac(oyl-L-Ala-gamma-D-Glu-L-Lys-D-Ala-D-Ala)](n+1)-di-trans,octa-cis-undecaprenyl diphosphate + di-trans,octa-cis-undecaprenyl diphosphate + H(+)</text>
        <dbReference type="Rhea" id="RHEA:23708"/>
        <dbReference type="Rhea" id="RHEA-COMP:9602"/>
        <dbReference type="Rhea" id="RHEA-COMP:9603"/>
        <dbReference type="ChEBI" id="CHEBI:15378"/>
        <dbReference type="ChEBI" id="CHEBI:58405"/>
        <dbReference type="ChEBI" id="CHEBI:60033"/>
        <dbReference type="ChEBI" id="CHEBI:78435"/>
        <dbReference type="EC" id="2.4.99.28"/>
    </reaction>
</comment>
<dbReference type="PANTHER" id="PTHR32282">
    <property type="entry name" value="BINDING PROTEIN TRANSPEPTIDASE, PUTATIVE-RELATED"/>
    <property type="match status" value="1"/>
</dbReference>
<dbReference type="InterPro" id="IPR001264">
    <property type="entry name" value="Glyco_trans_51"/>
</dbReference>
<dbReference type="SUPFAM" id="SSF53955">
    <property type="entry name" value="Lysozyme-like"/>
    <property type="match status" value="1"/>
</dbReference>
<keyword evidence="9" id="KW-0573">Peptidoglycan synthesis</keyword>
<dbReference type="InterPro" id="IPR050396">
    <property type="entry name" value="Glycosyltr_51/Transpeptidase"/>
</dbReference>
<keyword evidence="6 18" id="KW-0808">Transferase</keyword>
<dbReference type="FunFam" id="1.10.3810.10:FF:000001">
    <property type="entry name" value="Penicillin-binding protein 1A"/>
    <property type="match status" value="1"/>
</dbReference>
<proteinExistence type="inferred from homology"/>
<dbReference type="GO" id="GO:0009002">
    <property type="term" value="F:serine-type D-Ala-D-Ala carboxypeptidase activity"/>
    <property type="evidence" value="ECO:0007669"/>
    <property type="project" value="UniProtKB-EC"/>
</dbReference>
<keyword evidence="15" id="KW-0812">Transmembrane</keyword>
<evidence type="ECO:0000256" key="15">
    <source>
        <dbReference type="SAM" id="Phobius"/>
    </source>
</evidence>
<dbReference type="GO" id="GO:0071555">
    <property type="term" value="P:cell wall organization"/>
    <property type="evidence" value="ECO:0007669"/>
    <property type="project" value="UniProtKB-KW"/>
</dbReference>
<dbReference type="CAZy" id="GT51">
    <property type="family name" value="Glycosyltransferase Family 51"/>
</dbReference>
<dbReference type="InterPro" id="IPR012338">
    <property type="entry name" value="Beta-lactam/transpept-like"/>
</dbReference>
<dbReference type="GO" id="GO:0009252">
    <property type="term" value="P:peptidoglycan biosynthetic process"/>
    <property type="evidence" value="ECO:0007669"/>
    <property type="project" value="UniProtKB-KW"/>
</dbReference>
<reference evidence="18 19" key="1">
    <citation type="journal article" date="2009" name="Stand. Genomic Sci.">
        <title>Complete genome sequence of Stackebrandtia nassauensis type strain (LLR-40K-21).</title>
        <authorList>
            <person name="Munk C."/>
            <person name="Lapidus A."/>
            <person name="Copeland A."/>
            <person name="Jando M."/>
            <person name="Mayilraj S."/>
            <person name="Glavina Del Rio T."/>
            <person name="Nolan M."/>
            <person name="Chen F."/>
            <person name="Lucas S."/>
            <person name="Tice H."/>
            <person name="Cheng J.F."/>
            <person name="Han C."/>
            <person name="Detter J.C."/>
            <person name="Bruce D."/>
            <person name="Goodwin L."/>
            <person name="Chain P."/>
            <person name="Pitluck S."/>
            <person name="Goker M."/>
            <person name="Ovchinikova G."/>
            <person name="Pati A."/>
            <person name="Ivanova N."/>
            <person name="Mavromatis K."/>
            <person name="Chen A."/>
            <person name="Palaniappan K."/>
            <person name="Land M."/>
            <person name="Hauser L."/>
            <person name="Chang Y.J."/>
            <person name="Jeffries C.D."/>
            <person name="Bristow J."/>
            <person name="Eisen J.A."/>
            <person name="Markowitz V."/>
            <person name="Hugenholtz P."/>
            <person name="Kyrpides N.C."/>
            <person name="Klenk H.P."/>
        </authorList>
    </citation>
    <scope>NUCLEOTIDE SEQUENCE [LARGE SCALE GENOMIC DNA]</scope>
    <source>
        <strain evidence="19">DSM 44728 / CIP 108903 / NRRL B-16338 / NBRC 102104 / LLR-40K-21</strain>
    </source>
</reference>
<keyword evidence="3" id="KW-0121">Carboxypeptidase</keyword>
<keyword evidence="4" id="KW-0645">Protease</keyword>
<dbReference type="Proteomes" id="UP000000844">
    <property type="component" value="Chromosome"/>
</dbReference>
<keyword evidence="15" id="KW-0472">Membrane</keyword>
<dbReference type="InterPro" id="IPR023346">
    <property type="entry name" value="Lysozyme-like_dom_sf"/>
</dbReference>
<evidence type="ECO:0000313" key="19">
    <source>
        <dbReference type="Proteomes" id="UP000000844"/>
    </source>
</evidence>
<feature type="compositionally biased region" description="Gly residues" evidence="14">
    <location>
        <begin position="729"/>
        <end position="742"/>
    </location>
</feature>
<feature type="compositionally biased region" description="Basic and acidic residues" evidence="14">
    <location>
        <begin position="713"/>
        <end position="723"/>
    </location>
</feature>
<comment type="similarity">
    <text evidence="1">In the C-terminal section; belongs to the transpeptidase family.</text>
</comment>
<evidence type="ECO:0000256" key="8">
    <source>
        <dbReference type="ARBA" id="ARBA00022960"/>
    </source>
</evidence>
<organism evidence="18 19">
    <name type="scientific">Stackebrandtia nassauensis (strain DSM 44728 / CIP 108903 / NRRL B-16338 / NBRC 102104 / LLR-40K-21)</name>
    <dbReference type="NCBI Taxonomy" id="446470"/>
    <lineage>
        <taxon>Bacteria</taxon>
        <taxon>Bacillati</taxon>
        <taxon>Actinomycetota</taxon>
        <taxon>Actinomycetes</taxon>
        <taxon>Glycomycetales</taxon>
        <taxon>Glycomycetaceae</taxon>
        <taxon>Stackebrandtia</taxon>
    </lineage>
</organism>
<evidence type="ECO:0000256" key="3">
    <source>
        <dbReference type="ARBA" id="ARBA00022645"/>
    </source>
</evidence>
<evidence type="ECO:0000256" key="10">
    <source>
        <dbReference type="ARBA" id="ARBA00023268"/>
    </source>
</evidence>
<dbReference type="Pfam" id="PF00905">
    <property type="entry name" value="Transpeptidase"/>
    <property type="match status" value="1"/>
</dbReference>
<dbReference type="KEGG" id="sna:Snas_5713"/>
<dbReference type="GO" id="GO:0008658">
    <property type="term" value="F:penicillin binding"/>
    <property type="evidence" value="ECO:0007669"/>
    <property type="project" value="InterPro"/>
</dbReference>
<dbReference type="InterPro" id="IPR001460">
    <property type="entry name" value="PCN-bd_Tpept"/>
</dbReference>
<dbReference type="eggNOG" id="COG0744">
    <property type="taxonomic scope" value="Bacteria"/>
</dbReference>
<dbReference type="HOGENOM" id="CLU_006354_2_6_11"/>
<dbReference type="Pfam" id="PF00912">
    <property type="entry name" value="Transgly"/>
    <property type="match status" value="1"/>
</dbReference>
<evidence type="ECO:0000256" key="12">
    <source>
        <dbReference type="ARBA" id="ARBA00034000"/>
    </source>
</evidence>
<dbReference type="GO" id="GO:0030288">
    <property type="term" value="C:outer membrane-bounded periplasmic space"/>
    <property type="evidence" value="ECO:0007669"/>
    <property type="project" value="TreeGrafter"/>
</dbReference>
<evidence type="ECO:0000259" key="16">
    <source>
        <dbReference type="Pfam" id="PF00905"/>
    </source>
</evidence>
<dbReference type="EMBL" id="CP001778">
    <property type="protein sequence ID" value="ADD45343.1"/>
    <property type="molecule type" value="Genomic_DNA"/>
</dbReference>
<evidence type="ECO:0000256" key="7">
    <source>
        <dbReference type="ARBA" id="ARBA00022801"/>
    </source>
</evidence>
<sequence>MGSDGNGTLGQARTILTERKSAVWGLVKFSVITGVVVALGLLPVVGMSGWAAKEGADNFDTLPSDFTLPEAPDASTLYASDGKTVLATFGDQYRIKVKSGQISQTMKDAIIAAEDTRFYEHNGIDSKSILRALAANFSSGKVSEGASTITMQYVRQVLAYSASTTEEAEKATETSPERKLREARYALAVEKQKSKDEILTEYLNTVYFGHGAYGVGAAAKVYFGTTAAKLTVNQAAMLAGMVQSPSEYDPISGDADAAKDRRDYVLKRMVATDTLTKAEAAKIKKKKLPLDPTPLKDDASGAEGKEYGFFADYFEQWWSKQEQFGSTEQDRLSLLSRGGYKIVSSLDVDLQQAAEDSIAAKLDKQSSFALGSTVVEPGTGQIKVMAVNRNYSSDDSSKANTTNPLLSGGSDFAGYQAGSTFKMFTMLAALDAGMDLSTSFYSPQRYTSQYYGGSGDSACGVHWCPSNASPSMTGNQTMWSGFGKSVNTYFVQLEEKVGADKAVEMAERLGLTWNTEVDQASAKNAADWGAFTLGVSSTTPLELAAAYATIANDGVYAAPTPVKSIRDASGANVSVETKTKRVLDTEVARAATDAARCPTGYGAAKGSCNGGATAPQVASTVGGPVAGKTGTTDGDSTAWFAGYTPNLAVASFAADPDDPTNLLPSGMTAMPINVSADVLGAGWRADPTGEFTPPSELVGQAGPSNDDNQQPNRDQDDTDRPGNSDDNGPGPGNGNGNGNGGSGDEDDGGLFGEDGIFGRQGRFDSP</sequence>
<accession>D3PY14</accession>
<dbReference type="SUPFAM" id="SSF56601">
    <property type="entry name" value="beta-lactamase/transpeptidase-like"/>
    <property type="match status" value="1"/>
</dbReference>
<evidence type="ECO:0000259" key="17">
    <source>
        <dbReference type="Pfam" id="PF00912"/>
    </source>
</evidence>
<feature type="domain" description="Glycosyl transferase family 51" evidence="17">
    <location>
        <begin position="84"/>
        <end position="269"/>
    </location>
</feature>
<comment type="similarity">
    <text evidence="2">In the N-terminal section; belongs to the glycosyltransferase 51 family.</text>
</comment>
<name>D3PY14_STANL</name>
<keyword evidence="19" id="KW-1185">Reference proteome</keyword>
<feature type="transmembrane region" description="Helical" evidence="15">
    <location>
        <begin position="29"/>
        <end position="52"/>
    </location>
</feature>
<evidence type="ECO:0000313" key="18">
    <source>
        <dbReference type="EMBL" id="ADD45343.1"/>
    </source>
</evidence>
<evidence type="ECO:0000256" key="1">
    <source>
        <dbReference type="ARBA" id="ARBA00007090"/>
    </source>
</evidence>
<keyword evidence="15" id="KW-1133">Transmembrane helix</keyword>
<evidence type="ECO:0000256" key="11">
    <source>
        <dbReference type="ARBA" id="ARBA00023316"/>
    </source>
</evidence>
<dbReference type="GO" id="GO:0008360">
    <property type="term" value="P:regulation of cell shape"/>
    <property type="evidence" value="ECO:0007669"/>
    <property type="project" value="UniProtKB-KW"/>
</dbReference>
<dbReference type="Gene3D" id="1.10.3810.10">
    <property type="entry name" value="Biosynthetic peptidoglycan transglycosylase-like"/>
    <property type="match status" value="1"/>
</dbReference>
<dbReference type="RefSeq" id="WP_013020914.1">
    <property type="nucleotide sequence ID" value="NC_013947.1"/>
</dbReference>
<keyword evidence="5 18" id="KW-0328">Glycosyltransferase</keyword>
<dbReference type="InterPro" id="IPR036950">
    <property type="entry name" value="PBP_transglycosylase"/>
</dbReference>
<feature type="domain" description="Penicillin-binding protein transpeptidase" evidence="16">
    <location>
        <begin position="373"/>
        <end position="651"/>
    </location>
</feature>
<dbReference type="Gene3D" id="3.40.710.10">
    <property type="entry name" value="DD-peptidase/beta-lactamase superfamily"/>
    <property type="match status" value="1"/>
</dbReference>
<keyword evidence="7" id="KW-0378">Hydrolase</keyword>
<feature type="region of interest" description="Disordered" evidence="14">
    <location>
        <begin position="684"/>
        <end position="766"/>
    </location>
</feature>
<comment type="catalytic activity">
    <reaction evidence="12">
        <text>Preferential cleavage: (Ac)2-L-Lys-D-Ala-|-D-Ala. Also transpeptidation of peptidyl-alanyl moieties that are N-acyl substituents of D-alanine.</text>
        <dbReference type="EC" id="3.4.16.4"/>
    </reaction>
</comment>
<dbReference type="AlphaFoldDB" id="D3PY14"/>
<gene>
    <name evidence="18" type="ordered locus">Snas_5713</name>
</gene>
<evidence type="ECO:0000256" key="5">
    <source>
        <dbReference type="ARBA" id="ARBA00022676"/>
    </source>
</evidence>
<evidence type="ECO:0000256" key="9">
    <source>
        <dbReference type="ARBA" id="ARBA00022984"/>
    </source>
</evidence>
<keyword evidence="11" id="KW-0961">Cell wall biogenesis/degradation</keyword>
<evidence type="ECO:0000256" key="13">
    <source>
        <dbReference type="ARBA" id="ARBA00049902"/>
    </source>
</evidence>
<evidence type="ECO:0000256" key="14">
    <source>
        <dbReference type="SAM" id="MobiDB-lite"/>
    </source>
</evidence>
<evidence type="ECO:0000256" key="6">
    <source>
        <dbReference type="ARBA" id="ARBA00022679"/>
    </source>
</evidence>
<keyword evidence="10" id="KW-0511">Multifunctional enzyme</keyword>
<dbReference type="PANTHER" id="PTHR32282:SF33">
    <property type="entry name" value="PEPTIDOGLYCAN GLYCOSYLTRANSFERASE"/>
    <property type="match status" value="1"/>
</dbReference>
<keyword evidence="8" id="KW-0133">Cell shape</keyword>
<dbReference type="STRING" id="446470.Snas_5713"/>
<dbReference type="EC" id="2.4.1.129" evidence="18"/>